<dbReference type="EMBL" id="BIFH01000050">
    <property type="protein sequence ID" value="GCE01585.1"/>
    <property type="molecule type" value="Genomic_DNA"/>
</dbReference>
<organism evidence="1 2">
    <name type="scientific">Embleya hyalina</name>
    <dbReference type="NCBI Taxonomy" id="516124"/>
    <lineage>
        <taxon>Bacteria</taxon>
        <taxon>Bacillati</taxon>
        <taxon>Actinomycetota</taxon>
        <taxon>Actinomycetes</taxon>
        <taxon>Kitasatosporales</taxon>
        <taxon>Streptomycetaceae</taxon>
        <taxon>Embleya</taxon>
    </lineage>
</organism>
<comment type="caution">
    <text evidence="1">The sequence shown here is derived from an EMBL/GenBank/DDBJ whole genome shotgun (WGS) entry which is preliminary data.</text>
</comment>
<evidence type="ECO:0000313" key="2">
    <source>
        <dbReference type="Proteomes" id="UP000286931"/>
    </source>
</evidence>
<protein>
    <submittedName>
        <fullName evidence="1">Uncharacterized protein</fullName>
    </submittedName>
</protein>
<sequence>MTNTTGAEPADRALLDRARYGRIALRRLLLQQAAVHASSAAHVFLVDADEEPGDLVARAVWLTELAQEVLTAAVLAEREAGTSWRRIGDELPNARTGRIGVTAQSVEGAYGDQARTWAAIRDNALAALDPDRPGRSPADILATIGEWTADHRIDLRAPTEAHPSHEIAALIGLTASAVEAGWTGERLAAVYDRRADAWDRAAALGDNPGAAEEAAANRARAAELRANRE</sequence>
<name>A0A401Z429_9ACTN</name>
<proteinExistence type="predicted"/>
<accession>A0A401Z429</accession>
<keyword evidence="2" id="KW-1185">Reference proteome</keyword>
<dbReference type="RefSeq" id="WP_126643200.1">
    <property type="nucleotide sequence ID" value="NZ_BIFH01000050.1"/>
</dbReference>
<gene>
    <name evidence="1" type="ORF">EHYA_09351</name>
</gene>
<reference evidence="1 2" key="1">
    <citation type="submission" date="2018-12" db="EMBL/GenBank/DDBJ databases">
        <title>Draft genome sequence of Embleya hyalina NBRC 13850T.</title>
        <authorList>
            <person name="Komaki H."/>
            <person name="Hosoyama A."/>
            <person name="Kimura A."/>
            <person name="Ichikawa N."/>
            <person name="Tamura T."/>
        </authorList>
    </citation>
    <scope>NUCLEOTIDE SEQUENCE [LARGE SCALE GENOMIC DNA]</scope>
    <source>
        <strain evidence="1 2">NBRC 13850</strain>
    </source>
</reference>
<dbReference type="AlphaFoldDB" id="A0A401Z429"/>
<evidence type="ECO:0000313" key="1">
    <source>
        <dbReference type="EMBL" id="GCE01585.1"/>
    </source>
</evidence>
<dbReference type="OrthoDB" id="4240412at2"/>
<dbReference type="Proteomes" id="UP000286931">
    <property type="component" value="Unassembled WGS sequence"/>
</dbReference>